<keyword evidence="2" id="KW-0547">Nucleotide-binding</keyword>
<dbReference type="EMBL" id="JACJUU010000001">
    <property type="protein sequence ID" value="MBC2768763.1"/>
    <property type="molecule type" value="Genomic_DNA"/>
</dbReference>
<dbReference type="GO" id="GO:0005886">
    <property type="term" value="C:plasma membrane"/>
    <property type="evidence" value="ECO:0007669"/>
    <property type="project" value="TreeGrafter"/>
</dbReference>
<reference evidence="5 6" key="1">
    <citation type="submission" date="2020-08" db="EMBL/GenBank/DDBJ databases">
        <title>Paraeoetvoesia sp. YC-7-48 draft genome sequence.</title>
        <authorList>
            <person name="Yao L."/>
        </authorList>
    </citation>
    <scope>NUCLEOTIDE SEQUENCE [LARGE SCALE GENOMIC DNA]</scope>
    <source>
        <strain evidence="6">YC-7-48</strain>
    </source>
</reference>
<dbReference type="Gene3D" id="3.40.50.300">
    <property type="entry name" value="P-loop containing nucleotide triphosphate hydrolases"/>
    <property type="match status" value="1"/>
</dbReference>
<dbReference type="Pfam" id="PF00437">
    <property type="entry name" value="T2SSE"/>
    <property type="match status" value="1"/>
</dbReference>
<name>A0A842HKJ6_9BURK</name>
<evidence type="ECO:0000313" key="5">
    <source>
        <dbReference type="EMBL" id="MBC2768763.1"/>
    </source>
</evidence>
<keyword evidence="6" id="KW-1185">Reference proteome</keyword>
<comment type="similarity">
    <text evidence="1">Belongs to the GSP E family.</text>
</comment>
<dbReference type="InterPro" id="IPR001482">
    <property type="entry name" value="T2SS/T4SS_dom"/>
</dbReference>
<comment type="caution">
    <text evidence="5">The sequence shown here is derived from an EMBL/GenBank/DDBJ whole genome shotgun (WGS) entry which is preliminary data.</text>
</comment>
<evidence type="ECO:0000256" key="2">
    <source>
        <dbReference type="ARBA" id="ARBA00022741"/>
    </source>
</evidence>
<evidence type="ECO:0000256" key="1">
    <source>
        <dbReference type="ARBA" id="ARBA00006611"/>
    </source>
</evidence>
<dbReference type="GO" id="GO:0005524">
    <property type="term" value="F:ATP binding"/>
    <property type="evidence" value="ECO:0007669"/>
    <property type="project" value="UniProtKB-KW"/>
</dbReference>
<dbReference type="PANTHER" id="PTHR30258">
    <property type="entry name" value="TYPE II SECRETION SYSTEM PROTEIN GSPE-RELATED"/>
    <property type="match status" value="1"/>
</dbReference>
<dbReference type="Gene3D" id="3.30.450.90">
    <property type="match status" value="1"/>
</dbReference>
<organism evidence="5 6">
    <name type="scientific">Pusillimonas minor</name>
    <dbReference type="NCBI Taxonomy" id="2697024"/>
    <lineage>
        <taxon>Bacteria</taxon>
        <taxon>Pseudomonadati</taxon>
        <taxon>Pseudomonadota</taxon>
        <taxon>Betaproteobacteria</taxon>
        <taxon>Burkholderiales</taxon>
        <taxon>Alcaligenaceae</taxon>
        <taxon>Pusillimonas</taxon>
    </lineage>
</organism>
<dbReference type="Proteomes" id="UP000545386">
    <property type="component" value="Unassembled WGS sequence"/>
</dbReference>
<evidence type="ECO:0000259" key="4">
    <source>
        <dbReference type="Pfam" id="PF00437"/>
    </source>
</evidence>
<dbReference type="AlphaFoldDB" id="A0A842HKJ6"/>
<dbReference type="SUPFAM" id="SSF52540">
    <property type="entry name" value="P-loop containing nucleoside triphosphate hydrolases"/>
    <property type="match status" value="1"/>
</dbReference>
<feature type="domain" description="Bacterial type II secretion system protein E" evidence="4">
    <location>
        <begin position="144"/>
        <end position="528"/>
    </location>
</feature>
<accession>A0A842HKJ6</accession>
<keyword evidence="3" id="KW-0067">ATP-binding</keyword>
<dbReference type="GO" id="GO:0016887">
    <property type="term" value="F:ATP hydrolysis activity"/>
    <property type="evidence" value="ECO:0007669"/>
    <property type="project" value="TreeGrafter"/>
</dbReference>
<protein>
    <submittedName>
        <fullName evidence="5">Flp pilus assembly complex ATPase component TadA</fullName>
    </submittedName>
</protein>
<dbReference type="PANTHER" id="PTHR30258:SF1">
    <property type="entry name" value="PROTEIN TRANSPORT PROTEIN HOFB HOMOLOG"/>
    <property type="match status" value="1"/>
</dbReference>
<sequence>MNTLVDAGLNASETLDLPELDRLVPETPEALTQNQTDAPDRLVLVSAIDDHDYHAVPAVRAKAALTDDGVLYLTEDARSDMLVRSYIASLDRRKALSEGKIAPYHTVYEVPYSEIQRLYTAAADPTATGLAGLRRTAEESYAISMISEAAKEQASDIFIEVYPDSAEIHYRIVGDIERRFSMKPERAKQLVRTIYDSMSEATDPHYDPTRDQSGRIAKRHTSGLGLHQVRVSTGPTDEERPFMALRLHYDLGEPRSLVKLGFSQAQNDAINDVTAHASGIALFSGPTGSGKSTSLANFIGLRQKLDGCRRKVIALEDPPEIPIYGVVQKAVLRKGLGREAEGQAWIAGFETLMRWNPDWIIAGELRLRETMDAALKSALTNHLTWGMLHASSATLVPTRLQEAGIEMGYLSDPEIFRLFANQSLVPQLCPHCSVSFTKGQSGLAEGLERRIKAHCTADTVRLRNYSGCDHCYRGVLRVRTICAEVMTTDHALLSKFRHEGAQAMRRFWVRERGGITKAAHMIEKINQGLIDPADAERIVSPLDADAHLWGDST</sequence>
<dbReference type="InterPro" id="IPR027417">
    <property type="entry name" value="P-loop_NTPase"/>
</dbReference>
<evidence type="ECO:0000313" key="6">
    <source>
        <dbReference type="Proteomes" id="UP000545386"/>
    </source>
</evidence>
<gene>
    <name evidence="5" type="primary">tadA</name>
    <name evidence="5" type="ORF">GTU67_02405</name>
</gene>
<proteinExistence type="inferred from homology"/>
<dbReference type="RefSeq" id="WP_185778573.1">
    <property type="nucleotide sequence ID" value="NZ_JACJUU010000001.1"/>
</dbReference>
<evidence type="ECO:0000256" key="3">
    <source>
        <dbReference type="ARBA" id="ARBA00022840"/>
    </source>
</evidence>